<evidence type="ECO:0000259" key="4">
    <source>
        <dbReference type="Pfam" id="PF00389"/>
    </source>
</evidence>
<keyword evidence="2" id="KW-0560">Oxidoreductase</keyword>
<dbReference type="InterPro" id="IPR029753">
    <property type="entry name" value="D-isomer_DH_CS"/>
</dbReference>
<dbReference type="InterPro" id="IPR006140">
    <property type="entry name" value="D-isomer_DH_NAD-bd"/>
</dbReference>
<protein>
    <recommendedName>
        <fullName evidence="7">Glycerate dehydrogenase</fullName>
    </recommendedName>
</protein>
<dbReference type="Pfam" id="PF00389">
    <property type="entry name" value="2-Hacid_dh"/>
    <property type="match status" value="1"/>
</dbReference>
<organism evidence="6">
    <name type="scientific">marine metagenome</name>
    <dbReference type="NCBI Taxonomy" id="408172"/>
    <lineage>
        <taxon>unclassified sequences</taxon>
        <taxon>metagenomes</taxon>
        <taxon>ecological metagenomes</taxon>
    </lineage>
</organism>
<reference evidence="6" key="1">
    <citation type="submission" date="2018-05" db="EMBL/GenBank/DDBJ databases">
        <authorList>
            <person name="Lanie J.A."/>
            <person name="Ng W.-L."/>
            <person name="Kazmierczak K.M."/>
            <person name="Andrzejewski T.M."/>
            <person name="Davidsen T.M."/>
            <person name="Wayne K.J."/>
            <person name="Tettelin H."/>
            <person name="Glass J.I."/>
            <person name="Rusch D."/>
            <person name="Podicherti R."/>
            <person name="Tsui H.-C.T."/>
            <person name="Winkler M.E."/>
        </authorList>
    </citation>
    <scope>NUCLEOTIDE SEQUENCE</scope>
</reference>
<dbReference type="PROSITE" id="PS00671">
    <property type="entry name" value="D_2_HYDROXYACID_DH_3"/>
    <property type="match status" value="1"/>
</dbReference>
<evidence type="ECO:0000259" key="5">
    <source>
        <dbReference type="Pfam" id="PF02826"/>
    </source>
</evidence>
<keyword evidence="3" id="KW-0520">NAD</keyword>
<dbReference type="PANTHER" id="PTHR42789">
    <property type="entry name" value="D-ISOMER SPECIFIC 2-HYDROXYACID DEHYDROGENASE FAMILY PROTEIN (AFU_ORTHOLOGUE AFUA_6G10090)"/>
    <property type="match status" value="1"/>
</dbReference>
<dbReference type="SUPFAM" id="SSF51735">
    <property type="entry name" value="NAD(P)-binding Rossmann-fold domains"/>
    <property type="match status" value="1"/>
</dbReference>
<dbReference type="InterPro" id="IPR050857">
    <property type="entry name" value="D-2-hydroxyacid_DH"/>
</dbReference>
<comment type="similarity">
    <text evidence="1">Belongs to the D-isomer specific 2-hydroxyacid dehydrogenase family.</text>
</comment>
<evidence type="ECO:0000256" key="3">
    <source>
        <dbReference type="ARBA" id="ARBA00023027"/>
    </source>
</evidence>
<dbReference type="GO" id="GO:0051287">
    <property type="term" value="F:NAD binding"/>
    <property type="evidence" value="ECO:0007669"/>
    <property type="project" value="InterPro"/>
</dbReference>
<dbReference type="PANTHER" id="PTHR42789:SF1">
    <property type="entry name" value="D-ISOMER SPECIFIC 2-HYDROXYACID DEHYDROGENASE FAMILY PROTEIN (AFU_ORTHOLOGUE AFUA_6G10090)"/>
    <property type="match status" value="1"/>
</dbReference>
<feature type="domain" description="D-isomer specific 2-hydroxyacid dehydrogenase NAD-binding" evidence="5">
    <location>
        <begin position="124"/>
        <end position="297"/>
    </location>
</feature>
<dbReference type="FunFam" id="3.40.50.720:FF:000203">
    <property type="entry name" value="D-3-phosphoglycerate dehydrogenase (SerA)"/>
    <property type="match status" value="1"/>
</dbReference>
<dbReference type="InterPro" id="IPR006139">
    <property type="entry name" value="D-isomer_2_OHA_DH_cat_dom"/>
</dbReference>
<evidence type="ECO:0000256" key="1">
    <source>
        <dbReference type="ARBA" id="ARBA00005854"/>
    </source>
</evidence>
<feature type="domain" description="D-isomer specific 2-hydroxyacid dehydrogenase catalytic" evidence="4">
    <location>
        <begin position="38"/>
        <end position="325"/>
    </location>
</feature>
<name>A0A381NBJ1_9ZZZZ</name>
<dbReference type="SUPFAM" id="SSF52283">
    <property type="entry name" value="Formate/glycerate dehydrogenase catalytic domain-like"/>
    <property type="match status" value="1"/>
</dbReference>
<evidence type="ECO:0008006" key="7">
    <source>
        <dbReference type="Google" id="ProtNLM"/>
    </source>
</evidence>
<dbReference type="Gene3D" id="3.40.50.720">
    <property type="entry name" value="NAD(P)-binding Rossmann-like Domain"/>
    <property type="match status" value="2"/>
</dbReference>
<dbReference type="Pfam" id="PF02826">
    <property type="entry name" value="2-Hacid_dh_C"/>
    <property type="match status" value="1"/>
</dbReference>
<accession>A0A381NBJ1</accession>
<evidence type="ECO:0000313" key="6">
    <source>
        <dbReference type="EMBL" id="SUZ51799.1"/>
    </source>
</evidence>
<proteinExistence type="inferred from homology"/>
<dbReference type="InterPro" id="IPR036291">
    <property type="entry name" value="NAD(P)-bd_dom_sf"/>
</dbReference>
<sequence length="338" mass="36042">MNSEVSEKPIQIVVPDDYPPVFADSAALGRLNRLSGIKVESYTDRPQNPEELIHRMTGAHTIILARSNTRLTNHVLESTAPDLKHIALLGTATDHVSLEATRRLSVVVTNTPNSSTVAVAEHALALLFSLARKIPQLDLRVRLGEWPGGQLTQLAGKTLGIVGTGSVGIRLALIAEGVGMRILVNSLSESAKEGDSSNRTEVSFSELLENSDAISVHARLTPETRMMFGASEFSKMKPTALFINTARGDLVDSGALVEALSNETIAGAALDVFSSEPLNSQSMLSQLPNLILTPHIASNTNEALIVSLNMVIDNVINFINGEEVSSIKLGHLNGGSTS</sequence>
<dbReference type="EMBL" id="UINC01000240">
    <property type="protein sequence ID" value="SUZ51799.1"/>
    <property type="molecule type" value="Genomic_DNA"/>
</dbReference>
<evidence type="ECO:0000256" key="2">
    <source>
        <dbReference type="ARBA" id="ARBA00023002"/>
    </source>
</evidence>
<dbReference type="GO" id="GO:0016616">
    <property type="term" value="F:oxidoreductase activity, acting on the CH-OH group of donors, NAD or NADP as acceptor"/>
    <property type="evidence" value="ECO:0007669"/>
    <property type="project" value="InterPro"/>
</dbReference>
<dbReference type="AlphaFoldDB" id="A0A381NBJ1"/>
<gene>
    <name evidence="6" type="ORF">METZ01_LOCUS4653</name>
</gene>